<dbReference type="Proteomes" id="UP000053477">
    <property type="component" value="Unassembled WGS sequence"/>
</dbReference>
<proteinExistence type="predicted"/>
<gene>
    <name evidence="1" type="ORF">SCHPADRAFT_993795</name>
</gene>
<dbReference type="EMBL" id="KQ085897">
    <property type="protein sequence ID" value="KLO18189.1"/>
    <property type="molecule type" value="Genomic_DNA"/>
</dbReference>
<evidence type="ECO:0008006" key="3">
    <source>
        <dbReference type="Google" id="ProtNLM"/>
    </source>
</evidence>
<protein>
    <recommendedName>
        <fullName evidence="3">F-box domain-containing protein</fullName>
    </recommendedName>
</protein>
<reference evidence="1 2" key="1">
    <citation type="submission" date="2015-04" db="EMBL/GenBank/DDBJ databases">
        <title>Complete genome sequence of Schizopora paradoxa KUC8140, a cosmopolitan wood degrader in East Asia.</title>
        <authorList>
            <consortium name="DOE Joint Genome Institute"/>
            <person name="Min B."/>
            <person name="Park H."/>
            <person name="Jang Y."/>
            <person name="Kim J.-J."/>
            <person name="Kim K.H."/>
            <person name="Pangilinan J."/>
            <person name="Lipzen A."/>
            <person name="Riley R."/>
            <person name="Grigoriev I.V."/>
            <person name="Spatafora J.W."/>
            <person name="Choi I.-G."/>
        </authorList>
    </citation>
    <scope>NUCLEOTIDE SEQUENCE [LARGE SCALE GENOMIC DNA]</scope>
    <source>
        <strain evidence="1 2">KUC8140</strain>
    </source>
</reference>
<dbReference type="InParanoid" id="A0A0H2S2C6"/>
<name>A0A0H2S2C6_9AGAM</name>
<dbReference type="SUPFAM" id="SSF52047">
    <property type="entry name" value="RNI-like"/>
    <property type="match status" value="1"/>
</dbReference>
<evidence type="ECO:0000313" key="1">
    <source>
        <dbReference type="EMBL" id="KLO18189.1"/>
    </source>
</evidence>
<evidence type="ECO:0000313" key="2">
    <source>
        <dbReference type="Proteomes" id="UP000053477"/>
    </source>
</evidence>
<sequence>MSFDDLQTVGMDGCHNLVSRARKAVQRLKPLSDTLRELASAIEAESEAACTNFKAVSNMCSLIFLPNELLSRIFHFVVHGSRNDQLANLGCTEAALTLSHVSQYFRVTATSCASLWSSVIHSSSLGPLCLSRIKDALFDMSMAVEVMGNPGEEPNELVFTQSQINYLSRSNQWRSFDIRFVSKFKQYGTLGLSKPKNREALRDINVRSLESLCIRNNADQSFMFTKYDEFQHWDTPNLRHLTSVHFFPLHLPGLSTLTNLDVILKVGFGLVDFRKQLSRLKSLESFDLKLKIERDSSLPDEFPEVLELPSVRFLKIEVTRLLLRHTAPTLKSFFSSISFPSVVDLRIKLGGIVGRQFHEDEDLCLDLSEDLGSIFHCGRDTGFPRVEDLWLEANGLNIVSGVARSVHDFKAQTGYIYLYAPLGSLPTLKHLTLGSNGSLAPSLQYSDTLLVSEYAPEDLHIVSSLETITVRTSMLAVAGMSDFVAEILRMQKRRGDWEKFRELVVVDNNYTNDARTCNTTKSKAYAGDAALHWCERRDSKRNVSDVKFID</sequence>
<organism evidence="1 2">
    <name type="scientific">Schizopora paradoxa</name>
    <dbReference type="NCBI Taxonomy" id="27342"/>
    <lineage>
        <taxon>Eukaryota</taxon>
        <taxon>Fungi</taxon>
        <taxon>Dikarya</taxon>
        <taxon>Basidiomycota</taxon>
        <taxon>Agaricomycotina</taxon>
        <taxon>Agaricomycetes</taxon>
        <taxon>Hymenochaetales</taxon>
        <taxon>Schizoporaceae</taxon>
        <taxon>Schizopora</taxon>
    </lineage>
</organism>
<keyword evidence="2" id="KW-1185">Reference proteome</keyword>
<dbReference type="AlphaFoldDB" id="A0A0H2S2C6"/>
<accession>A0A0H2S2C6</accession>